<dbReference type="SUPFAM" id="SSF53098">
    <property type="entry name" value="Ribonuclease H-like"/>
    <property type="match status" value="1"/>
</dbReference>
<evidence type="ECO:0000313" key="2">
    <source>
        <dbReference type="Proteomes" id="UP000597613"/>
    </source>
</evidence>
<comment type="caution">
    <text evidence="1">The sequence shown here is derived from an EMBL/GenBank/DDBJ whole genome shotgun (WGS) entry which is preliminary data.</text>
</comment>
<dbReference type="Proteomes" id="UP000597613">
    <property type="component" value="Unassembled WGS sequence"/>
</dbReference>
<dbReference type="EMBL" id="JACONT010000002">
    <property type="protein sequence ID" value="MBC3940331.1"/>
    <property type="molecule type" value="Genomic_DNA"/>
</dbReference>
<sequence>MLAFLDFEASSLGKKSYPIEVAWVFEDGASESHLIKPAPEWTDWDAAAQAIHGIERRVLEEEGEDHRLVAARMVEVLAGHDLLASAPSWDGKWLSTLLRAGGQPKRVLRLRDTDAAQLEAARACLAGVEPAAVREALAREVVGEVSQRRNGRVPDHRALADAEAELAQWREVRVEAQRRAKGVLAANTERGPG</sequence>
<gene>
    <name evidence="1" type="ORF">H8S47_01360</name>
</gene>
<dbReference type="RefSeq" id="WP_187502151.1">
    <property type="nucleotide sequence ID" value="NZ_CP162536.1"/>
</dbReference>
<dbReference type="InterPro" id="IPR012337">
    <property type="entry name" value="RNaseH-like_sf"/>
</dbReference>
<evidence type="ECO:0000313" key="1">
    <source>
        <dbReference type="EMBL" id="MBC3940331.1"/>
    </source>
</evidence>
<name>A0ABR7AIR0_9SPHN</name>
<reference evidence="1 2" key="1">
    <citation type="submission" date="2020-08" db="EMBL/GenBank/DDBJ databases">
        <title>Putative novel bacterial strains isolated from necrotic wheat leaf tissues caused by Xanthomonas translucens.</title>
        <authorList>
            <person name="Tambong J.T."/>
        </authorList>
    </citation>
    <scope>NUCLEOTIDE SEQUENCE [LARGE SCALE GENOMIC DNA]</scope>
    <source>
        <strain evidence="2">DOAB 1063</strain>
    </source>
</reference>
<protein>
    <submittedName>
        <fullName evidence="1">Transcriptional regulator</fullName>
    </submittedName>
</protein>
<dbReference type="InterPro" id="IPR036397">
    <property type="entry name" value="RNaseH_sf"/>
</dbReference>
<keyword evidence="2" id="KW-1185">Reference proteome</keyword>
<accession>A0ABR7AIR0</accession>
<proteinExistence type="predicted"/>
<dbReference type="Gene3D" id="3.30.420.10">
    <property type="entry name" value="Ribonuclease H-like superfamily/Ribonuclease H"/>
    <property type="match status" value="1"/>
</dbReference>
<organism evidence="1 2">
    <name type="scientific">Sphingomonas albertensis</name>
    <dbReference type="NCBI Taxonomy" id="2762591"/>
    <lineage>
        <taxon>Bacteria</taxon>
        <taxon>Pseudomonadati</taxon>
        <taxon>Pseudomonadota</taxon>
        <taxon>Alphaproteobacteria</taxon>
        <taxon>Sphingomonadales</taxon>
        <taxon>Sphingomonadaceae</taxon>
        <taxon>Sphingomonas</taxon>
    </lineage>
</organism>